<evidence type="ECO:0000313" key="2">
    <source>
        <dbReference type="EMBL" id="AWP05294.1"/>
    </source>
</evidence>
<evidence type="ECO:0000256" key="1">
    <source>
        <dbReference type="SAM" id="MobiDB-lite"/>
    </source>
</evidence>
<keyword evidence="3" id="KW-1185">Reference proteome</keyword>
<sequence length="113" mass="12933">MSHGERKEDARPIKFEHFCSGFVDAVRRNRNASERTGHGGCAHGRSRRGSTAQHSPAHGLRRRRRKTPATANPPQPRFVTPKEIGRPMMPSQSWLVFAQVARCSRELRERTYK</sequence>
<name>A0A2U9BMH0_SCOMX</name>
<gene>
    <name evidence="2" type="ORF">SMAX5B_011312</name>
</gene>
<organism evidence="2 3">
    <name type="scientific">Scophthalmus maximus</name>
    <name type="common">Turbot</name>
    <name type="synonym">Psetta maxima</name>
    <dbReference type="NCBI Taxonomy" id="52904"/>
    <lineage>
        <taxon>Eukaryota</taxon>
        <taxon>Metazoa</taxon>
        <taxon>Chordata</taxon>
        <taxon>Craniata</taxon>
        <taxon>Vertebrata</taxon>
        <taxon>Euteleostomi</taxon>
        <taxon>Actinopterygii</taxon>
        <taxon>Neopterygii</taxon>
        <taxon>Teleostei</taxon>
        <taxon>Neoteleostei</taxon>
        <taxon>Acanthomorphata</taxon>
        <taxon>Carangaria</taxon>
        <taxon>Pleuronectiformes</taxon>
        <taxon>Pleuronectoidei</taxon>
        <taxon>Scophthalmidae</taxon>
        <taxon>Scophthalmus</taxon>
    </lineage>
</organism>
<protein>
    <submittedName>
        <fullName evidence="2">Putative glutamate receptor ionotropic NMDA 2A-like</fullName>
    </submittedName>
</protein>
<keyword evidence="2" id="KW-0675">Receptor</keyword>
<dbReference type="EMBL" id="CP026250">
    <property type="protein sequence ID" value="AWP05294.1"/>
    <property type="molecule type" value="Genomic_DNA"/>
</dbReference>
<evidence type="ECO:0000313" key="3">
    <source>
        <dbReference type="Proteomes" id="UP000246464"/>
    </source>
</evidence>
<dbReference type="Proteomes" id="UP000246464">
    <property type="component" value="Chromosome 8"/>
</dbReference>
<dbReference type="AlphaFoldDB" id="A0A2U9BMH0"/>
<feature type="region of interest" description="Disordered" evidence="1">
    <location>
        <begin position="30"/>
        <end position="86"/>
    </location>
</feature>
<reference evidence="2 3" key="1">
    <citation type="submission" date="2017-12" db="EMBL/GenBank/DDBJ databases">
        <title>Integrating genomic resources of turbot (Scophthalmus maximus) in depth evaluation of genetic and physical mapping variation across individuals.</title>
        <authorList>
            <person name="Martinez P."/>
        </authorList>
    </citation>
    <scope>NUCLEOTIDE SEQUENCE [LARGE SCALE GENOMIC DNA]</scope>
</reference>
<accession>A0A2U9BMH0</accession>
<proteinExistence type="predicted"/>